<organism evidence="2 3">
    <name type="scientific">Penicillium cosmopolitanum</name>
    <dbReference type="NCBI Taxonomy" id="1131564"/>
    <lineage>
        <taxon>Eukaryota</taxon>
        <taxon>Fungi</taxon>
        <taxon>Dikarya</taxon>
        <taxon>Ascomycota</taxon>
        <taxon>Pezizomycotina</taxon>
        <taxon>Eurotiomycetes</taxon>
        <taxon>Eurotiomycetidae</taxon>
        <taxon>Eurotiales</taxon>
        <taxon>Aspergillaceae</taxon>
        <taxon>Penicillium</taxon>
    </lineage>
</organism>
<name>A0A9W9W5A6_9EURO</name>
<dbReference type="OrthoDB" id="5367448at2759"/>
<reference evidence="2" key="2">
    <citation type="journal article" date="2023" name="IMA Fungus">
        <title>Comparative genomic study of the Penicillium genus elucidates a diverse pangenome and 15 lateral gene transfer events.</title>
        <authorList>
            <person name="Petersen C."/>
            <person name="Sorensen T."/>
            <person name="Nielsen M.R."/>
            <person name="Sondergaard T.E."/>
            <person name="Sorensen J.L."/>
            <person name="Fitzpatrick D.A."/>
            <person name="Frisvad J.C."/>
            <person name="Nielsen K.L."/>
        </authorList>
    </citation>
    <scope>NUCLEOTIDE SEQUENCE</scope>
    <source>
        <strain evidence="2">IBT 29677</strain>
    </source>
</reference>
<dbReference type="EMBL" id="JAPZBU010000005">
    <property type="protein sequence ID" value="KAJ5403583.1"/>
    <property type="molecule type" value="Genomic_DNA"/>
</dbReference>
<feature type="region of interest" description="Disordered" evidence="1">
    <location>
        <begin position="81"/>
        <end position="125"/>
    </location>
</feature>
<proteinExistence type="predicted"/>
<feature type="compositionally biased region" description="Low complexity" evidence="1">
    <location>
        <begin position="86"/>
        <end position="107"/>
    </location>
</feature>
<evidence type="ECO:0000256" key="1">
    <source>
        <dbReference type="SAM" id="MobiDB-lite"/>
    </source>
</evidence>
<evidence type="ECO:0000313" key="3">
    <source>
        <dbReference type="Proteomes" id="UP001147747"/>
    </source>
</evidence>
<accession>A0A9W9W5A6</accession>
<dbReference type="Proteomes" id="UP001147747">
    <property type="component" value="Unassembled WGS sequence"/>
</dbReference>
<reference evidence="2" key="1">
    <citation type="submission" date="2022-12" db="EMBL/GenBank/DDBJ databases">
        <authorList>
            <person name="Petersen C."/>
        </authorList>
    </citation>
    <scope>NUCLEOTIDE SEQUENCE</scope>
    <source>
        <strain evidence="2">IBT 29677</strain>
    </source>
</reference>
<feature type="compositionally biased region" description="Polar residues" evidence="1">
    <location>
        <begin position="108"/>
        <end position="120"/>
    </location>
</feature>
<protein>
    <submittedName>
        <fullName evidence="2">Uncharacterized protein</fullName>
    </submittedName>
</protein>
<dbReference type="GeneID" id="81367071"/>
<comment type="caution">
    <text evidence="2">The sequence shown here is derived from an EMBL/GenBank/DDBJ whole genome shotgun (WGS) entry which is preliminary data.</text>
</comment>
<keyword evidence="3" id="KW-1185">Reference proteome</keyword>
<dbReference type="RefSeq" id="XP_056490825.1">
    <property type="nucleotide sequence ID" value="XM_056628091.1"/>
</dbReference>
<dbReference type="AlphaFoldDB" id="A0A9W9W5A6"/>
<feature type="region of interest" description="Disordered" evidence="1">
    <location>
        <begin position="229"/>
        <end position="272"/>
    </location>
</feature>
<gene>
    <name evidence="2" type="ORF">N7509_003454</name>
</gene>
<sequence>MATRLGTAVRIHLKPSSRHQLSDTRSILDALKKFGEVNTFKNLKFDFHHAKPNEINRCIRVIFDEKEAAERAIAASPLKVSISHRQSQSQSQLANNPSSTESPSSNPYTDSVLTKHTSTPGIAPKNKEITCTIEPDNHTVAMITSRTKFNVYNTRKKDNHVLHDLTGPETSIPLPQLTDTIRREGMDFYDKKRKPDPNAPTLMELYREGVQAAADAKNPRSKIVTLEEVHKSHQCQDQDQDQPQHQHETTARESGLKRLAKEKTRHPRMAED</sequence>
<evidence type="ECO:0000313" key="2">
    <source>
        <dbReference type="EMBL" id="KAJ5403583.1"/>
    </source>
</evidence>